<reference evidence="12" key="1">
    <citation type="submission" date="2022-11" db="UniProtKB">
        <authorList>
            <consortium name="WormBaseParasite"/>
        </authorList>
    </citation>
    <scope>IDENTIFICATION</scope>
</reference>
<evidence type="ECO:0000256" key="2">
    <source>
        <dbReference type="ARBA" id="ARBA00008661"/>
    </source>
</evidence>
<dbReference type="InterPro" id="IPR002659">
    <property type="entry name" value="Glyco_trans_31"/>
</dbReference>
<accession>A0A914C904</accession>
<comment type="subcellular location">
    <subcellularLocation>
        <location evidence="1 10">Golgi apparatus membrane</location>
        <topology evidence="1 10">Single-pass type II membrane protein</topology>
    </subcellularLocation>
</comment>
<comment type="similarity">
    <text evidence="2 10">Belongs to the glycosyltransferase 31 family.</text>
</comment>
<evidence type="ECO:0000313" key="11">
    <source>
        <dbReference type="Proteomes" id="UP000887540"/>
    </source>
</evidence>
<name>A0A914C904_9BILA</name>
<dbReference type="GO" id="GO:0006493">
    <property type="term" value="P:protein O-linked glycosylation"/>
    <property type="evidence" value="ECO:0007669"/>
    <property type="project" value="TreeGrafter"/>
</dbReference>
<keyword evidence="4" id="KW-0808">Transferase</keyword>
<organism evidence="11 12">
    <name type="scientific">Acrobeloides nanus</name>
    <dbReference type="NCBI Taxonomy" id="290746"/>
    <lineage>
        <taxon>Eukaryota</taxon>
        <taxon>Metazoa</taxon>
        <taxon>Ecdysozoa</taxon>
        <taxon>Nematoda</taxon>
        <taxon>Chromadorea</taxon>
        <taxon>Rhabditida</taxon>
        <taxon>Tylenchina</taxon>
        <taxon>Cephalobomorpha</taxon>
        <taxon>Cephaloboidea</taxon>
        <taxon>Cephalobidae</taxon>
        <taxon>Acrobeloides</taxon>
    </lineage>
</organism>
<evidence type="ECO:0000256" key="8">
    <source>
        <dbReference type="ARBA" id="ARBA00023034"/>
    </source>
</evidence>
<dbReference type="PANTHER" id="PTHR11214">
    <property type="entry name" value="BETA-1,3-N-ACETYLGLUCOSAMINYLTRANSFERASE"/>
    <property type="match status" value="1"/>
</dbReference>
<evidence type="ECO:0000256" key="5">
    <source>
        <dbReference type="ARBA" id="ARBA00022692"/>
    </source>
</evidence>
<evidence type="ECO:0000256" key="7">
    <source>
        <dbReference type="ARBA" id="ARBA00022989"/>
    </source>
</evidence>
<evidence type="ECO:0000256" key="1">
    <source>
        <dbReference type="ARBA" id="ARBA00004323"/>
    </source>
</evidence>
<dbReference type="AlphaFoldDB" id="A0A914C904"/>
<keyword evidence="3 10" id="KW-0328">Glycosyltransferase</keyword>
<keyword evidence="11" id="KW-1185">Reference proteome</keyword>
<keyword evidence="5" id="KW-0812">Transmembrane</keyword>
<protein>
    <recommendedName>
        <fullName evidence="10">Hexosyltransferase</fullName>
        <ecNumber evidence="10">2.4.1.-</ecNumber>
    </recommendedName>
</protein>
<evidence type="ECO:0000256" key="10">
    <source>
        <dbReference type="RuleBase" id="RU363063"/>
    </source>
</evidence>
<keyword evidence="7" id="KW-1133">Transmembrane helix</keyword>
<dbReference type="Proteomes" id="UP000887540">
    <property type="component" value="Unplaced"/>
</dbReference>
<dbReference type="EC" id="2.4.1.-" evidence="10"/>
<dbReference type="GO" id="GO:0000139">
    <property type="term" value="C:Golgi membrane"/>
    <property type="evidence" value="ECO:0007669"/>
    <property type="project" value="UniProtKB-SubCell"/>
</dbReference>
<evidence type="ECO:0000256" key="4">
    <source>
        <dbReference type="ARBA" id="ARBA00022679"/>
    </source>
</evidence>
<evidence type="ECO:0000313" key="12">
    <source>
        <dbReference type="WBParaSite" id="ACRNAN_Path_5.g9.t1"/>
    </source>
</evidence>
<evidence type="ECO:0000256" key="9">
    <source>
        <dbReference type="ARBA" id="ARBA00023136"/>
    </source>
</evidence>
<keyword evidence="9" id="KW-0472">Membrane</keyword>
<dbReference type="PANTHER" id="PTHR11214:SF319">
    <property type="entry name" value="HEXOSYLTRANSFERASE"/>
    <property type="match status" value="1"/>
</dbReference>
<evidence type="ECO:0000256" key="6">
    <source>
        <dbReference type="ARBA" id="ARBA00022968"/>
    </source>
</evidence>
<keyword evidence="8 10" id="KW-0333">Golgi apparatus</keyword>
<dbReference type="GO" id="GO:0016758">
    <property type="term" value="F:hexosyltransferase activity"/>
    <property type="evidence" value="ECO:0007669"/>
    <property type="project" value="InterPro"/>
</dbReference>
<proteinExistence type="inferred from homology"/>
<dbReference type="Gene3D" id="3.90.550.50">
    <property type="match status" value="1"/>
</dbReference>
<dbReference type="Pfam" id="PF01762">
    <property type="entry name" value="Galactosyl_T"/>
    <property type="match status" value="1"/>
</dbReference>
<dbReference type="WBParaSite" id="ACRNAN_Path_5.g9.t1">
    <property type="protein sequence ID" value="ACRNAN_Path_5.g9.t1"/>
    <property type="gene ID" value="ACRNAN_Path_5.g9"/>
</dbReference>
<evidence type="ECO:0000256" key="3">
    <source>
        <dbReference type="ARBA" id="ARBA00022676"/>
    </source>
</evidence>
<sequence length="365" mass="42329">MYESAVMPTIEQICLQSADEFDMISGCVLNATNVMQNSNYTQEISFNQQFTNGIIRDIAKIQISDIYCPYCCNLEYNRTHYLPAEQDTVLYDDSKILEILPRQGCEDSTKLIVGIRSAPNEWEDRDWIRNTWAKHYKTNTKIIFLIGKHKKNATINNFVAQENDKYGDILVMGFNDHYYNLTLKDYGFFEYILKHCKNVNCILKPDIDTVNNVPGFELLCDLLPENEQMITGRSWESGVVRNIQSKWYVPKYVYAKENYAPFPVGWTFFISGNGTIEKLQNTIKSKTTFLISENYRRLSDDALIMGDIRILAGIPFQDIGGFGLQQVSYWSDIRTGYQEIPLASEVENHNREEIWQKMKASINYK</sequence>
<keyword evidence="6" id="KW-0735">Signal-anchor</keyword>